<dbReference type="Proteomes" id="UP001150217">
    <property type="component" value="Unassembled WGS sequence"/>
</dbReference>
<gene>
    <name evidence="1" type="ORF">C8R41DRAFT_872459</name>
</gene>
<evidence type="ECO:0000313" key="2">
    <source>
        <dbReference type="Proteomes" id="UP001150217"/>
    </source>
</evidence>
<proteinExistence type="predicted"/>
<protein>
    <submittedName>
        <fullName evidence="1">Uncharacterized protein</fullName>
    </submittedName>
</protein>
<keyword evidence="2" id="KW-1185">Reference proteome</keyword>
<name>A0ABQ8UYP1_9AGAR</name>
<organism evidence="1 2">
    <name type="scientific">Lentinula lateritia</name>
    <dbReference type="NCBI Taxonomy" id="40482"/>
    <lineage>
        <taxon>Eukaryota</taxon>
        <taxon>Fungi</taxon>
        <taxon>Dikarya</taxon>
        <taxon>Basidiomycota</taxon>
        <taxon>Agaricomycotina</taxon>
        <taxon>Agaricomycetes</taxon>
        <taxon>Agaricomycetidae</taxon>
        <taxon>Agaricales</taxon>
        <taxon>Marasmiineae</taxon>
        <taxon>Omphalotaceae</taxon>
        <taxon>Lentinula</taxon>
    </lineage>
</organism>
<dbReference type="EMBL" id="JANVFT010000170">
    <property type="protein sequence ID" value="KAJ4463353.1"/>
    <property type="molecule type" value="Genomic_DNA"/>
</dbReference>
<accession>A0ABQ8UYP1</accession>
<reference evidence="1" key="1">
    <citation type="submission" date="2022-08" db="EMBL/GenBank/DDBJ databases">
        <title>A Global Phylogenomic Analysis of the Shiitake Genus Lentinula.</title>
        <authorList>
            <consortium name="DOE Joint Genome Institute"/>
            <person name="Sierra-Patev S."/>
            <person name="Min B."/>
            <person name="Naranjo-Ortiz M."/>
            <person name="Looney B."/>
            <person name="Konkel Z."/>
            <person name="Slot J.C."/>
            <person name="Sakamoto Y."/>
            <person name="Steenwyk J.L."/>
            <person name="Rokas A."/>
            <person name="Carro J."/>
            <person name="Camarero S."/>
            <person name="Ferreira P."/>
            <person name="Molpeceres G."/>
            <person name="Ruiz-Duenas F.J."/>
            <person name="Serrano A."/>
            <person name="Henrissat B."/>
            <person name="Drula E."/>
            <person name="Hughes K.W."/>
            <person name="Mata J.L."/>
            <person name="Ishikawa N.K."/>
            <person name="Vargas-Isla R."/>
            <person name="Ushijima S."/>
            <person name="Smith C.A."/>
            <person name="Ahrendt S."/>
            <person name="Andreopoulos W."/>
            <person name="He G."/>
            <person name="Labutti K."/>
            <person name="Lipzen A."/>
            <person name="Ng V."/>
            <person name="Riley R."/>
            <person name="Sandor L."/>
            <person name="Barry K."/>
            <person name="Martinez A.T."/>
            <person name="Xiao Y."/>
            <person name="Gibbons J.G."/>
            <person name="Terashima K."/>
            <person name="Grigoriev I.V."/>
            <person name="Hibbett D.S."/>
        </authorList>
    </citation>
    <scope>NUCLEOTIDE SEQUENCE</scope>
    <source>
        <strain evidence="1">RHP3577 ss4</strain>
    </source>
</reference>
<evidence type="ECO:0000313" key="1">
    <source>
        <dbReference type="EMBL" id="KAJ4463353.1"/>
    </source>
</evidence>
<comment type="caution">
    <text evidence="1">The sequence shown here is derived from an EMBL/GenBank/DDBJ whole genome shotgun (WGS) entry which is preliminary data.</text>
</comment>
<sequence length="172" mass="19068">MFLRRLLLFDLYSDFWMGRANCPLFAEQVLLSAESLSLGLPIFLRDNLTQQWGVPRSTVLQLKVFTNSKIPCIPIPFCLHFREGSAMMRMVSSKDLDPFASLRGQSVLPGVPKTVSLPKVSDVISPSPASKAQAVPPRVLRRNREVESLKADASSFLLLPGPLVQKTPIMSS</sequence>